<dbReference type="InterPro" id="IPR005477">
    <property type="entry name" value="Dxylulose-5-P_synthase"/>
</dbReference>
<dbReference type="InterPro" id="IPR049557">
    <property type="entry name" value="Transketolase_CS"/>
</dbReference>
<accession>A0A382GE36</accession>
<dbReference type="Pfam" id="PF02779">
    <property type="entry name" value="Transket_pyr"/>
    <property type="match status" value="1"/>
</dbReference>
<dbReference type="GO" id="GO:0046872">
    <property type="term" value="F:metal ion binding"/>
    <property type="evidence" value="ECO:0007669"/>
    <property type="project" value="UniProtKB-KW"/>
</dbReference>
<dbReference type="SUPFAM" id="SSF52518">
    <property type="entry name" value="Thiamin diphosphate-binding fold (THDP-binding)"/>
    <property type="match status" value="1"/>
</dbReference>
<comment type="cofactor">
    <cofactor evidence="1">
        <name>Mg(2+)</name>
        <dbReference type="ChEBI" id="CHEBI:18420"/>
    </cofactor>
</comment>
<evidence type="ECO:0000256" key="7">
    <source>
        <dbReference type="ARBA" id="ARBA00023052"/>
    </source>
</evidence>
<sequence length="391" mass="43546">MLQQIQSPRDLKSLELKDLQIMNDELREYIISTITEIGGHLASTLGVIELTTALHYVFDTPRDKIIWDVGHQAYAHKVLTGRYEQLKSIRQYEGLSGFLKISESEYDAFGAGHASTSISAALGIAVSRDYYQKKYKVVSVIGDGAMTGGLSFEGLNNAGLRRKQFLVILNDNEMSISPNVGAINSYFNRLVTNPIYNRIRDEIWNLTGSLPLGKDITRKFIRKSEESLKNMLVPGILFEELGFRYFGPIDGHNLNEVVRTLKNISNLKTPALLHVLTKKGKGMVSMNVKDREYHDDAVKFHAVKPNGKKPSKIEKVGSHSSAPIFQDVFGKLSCEIAKNRKDTVCITAAMKEGTGLVNYSKEFPDRFFDVGIAESHAVTFAAGLATEKVRP</sequence>
<evidence type="ECO:0000313" key="9">
    <source>
        <dbReference type="EMBL" id="SVB73448.1"/>
    </source>
</evidence>
<dbReference type="GO" id="GO:0019288">
    <property type="term" value="P:isopentenyl diphosphate biosynthetic process, methylerythritol 4-phosphate pathway"/>
    <property type="evidence" value="ECO:0007669"/>
    <property type="project" value="TreeGrafter"/>
</dbReference>
<comment type="cofactor">
    <cofactor evidence="2">
        <name>thiamine diphosphate</name>
        <dbReference type="ChEBI" id="CHEBI:58937"/>
    </cofactor>
</comment>
<keyword evidence="7" id="KW-0786">Thiamine pyrophosphate</keyword>
<protein>
    <recommendedName>
        <fullName evidence="8">Transketolase-like pyrimidine-binding domain-containing protein</fullName>
    </recommendedName>
</protein>
<reference evidence="9" key="1">
    <citation type="submission" date="2018-05" db="EMBL/GenBank/DDBJ databases">
        <authorList>
            <person name="Lanie J.A."/>
            <person name="Ng W.-L."/>
            <person name="Kazmierczak K.M."/>
            <person name="Andrzejewski T.M."/>
            <person name="Davidsen T.M."/>
            <person name="Wayne K.J."/>
            <person name="Tettelin H."/>
            <person name="Glass J.I."/>
            <person name="Rusch D."/>
            <person name="Podicherti R."/>
            <person name="Tsui H.-C.T."/>
            <person name="Winkler M.E."/>
        </authorList>
    </citation>
    <scope>NUCLEOTIDE SEQUENCE</scope>
</reference>
<dbReference type="PROSITE" id="PS00801">
    <property type="entry name" value="TRANSKETOLASE_1"/>
    <property type="match status" value="1"/>
</dbReference>
<evidence type="ECO:0000256" key="2">
    <source>
        <dbReference type="ARBA" id="ARBA00001964"/>
    </source>
</evidence>
<keyword evidence="4" id="KW-0808">Transferase</keyword>
<dbReference type="NCBIfam" id="TIGR00204">
    <property type="entry name" value="dxs"/>
    <property type="match status" value="1"/>
</dbReference>
<feature type="domain" description="Transketolase-like pyrimidine-binding" evidence="8">
    <location>
        <begin position="327"/>
        <end position="388"/>
    </location>
</feature>
<keyword evidence="5" id="KW-0479">Metal-binding</keyword>
<comment type="subunit">
    <text evidence="3">Homodimer.</text>
</comment>
<dbReference type="Gene3D" id="3.40.50.970">
    <property type="match status" value="2"/>
</dbReference>
<dbReference type="InterPro" id="IPR029061">
    <property type="entry name" value="THDP-binding"/>
</dbReference>
<evidence type="ECO:0000256" key="3">
    <source>
        <dbReference type="ARBA" id="ARBA00011738"/>
    </source>
</evidence>
<dbReference type="GO" id="GO:0008661">
    <property type="term" value="F:1-deoxy-D-xylulose-5-phosphate synthase activity"/>
    <property type="evidence" value="ECO:0007669"/>
    <property type="project" value="InterPro"/>
</dbReference>
<keyword evidence="6" id="KW-0460">Magnesium</keyword>
<proteinExistence type="predicted"/>
<evidence type="ECO:0000259" key="8">
    <source>
        <dbReference type="Pfam" id="PF02779"/>
    </source>
</evidence>
<dbReference type="EMBL" id="UINC01055027">
    <property type="protein sequence ID" value="SVB73448.1"/>
    <property type="molecule type" value="Genomic_DNA"/>
</dbReference>
<name>A0A382GE36_9ZZZZ</name>
<evidence type="ECO:0000256" key="1">
    <source>
        <dbReference type="ARBA" id="ARBA00001946"/>
    </source>
</evidence>
<gene>
    <name evidence="9" type="ORF">METZ01_LOCUS226302</name>
</gene>
<dbReference type="PANTHER" id="PTHR43322">
    <property type="entry name" value="1-D-DEOXYXYLULOSE 5-PHOSPHATE SYNTHASE-RELATED"/>
    <property type="match status" value="1"/>
</dbReference>
<dbReference type="InterPro" id="IPR005475">
    <property type="entry name" value="Transketolase-like_Pyr-bd"/>
</dbReference>
<evidence type="ECO:0000256" key="5">
    <source>
        <dbReference type="ARBA" id="ARBA00022723"/>
    </source>
</evidence>
<dbReference type="CDD" id="cd02007">
    <property type="entry name" value="TPP_DXS"/>
    <property type="match status" value="1"/>
</dbReference>
<dbReference type="GO" id="GO:0016114">
    <property type="term" value="P:terpenoid biosynthetic process"/>
    <property type="evidence" value="ECO:0007669"/>
    <property type="project" value="InterPro"/>
</dbReference>
<dbReference type="AlphaFoldDB" id="A0A382GE36"/>
<dbReference type="GO" id="GO:0005829">
    <property type="term" value="C:cytosol"/>
    <property type="evidence" value="ECO:0007669"/>
    <property type="project" value="TreeGrafter"/>
</dbReference>
<feature type="non-terminal residue" evidence="9">
    <location>
        <position position="391"/>
    </location>
</feature>
<evidence type="ECO:0000256" key="6">
    <source>
        <dbReference type="ARBA" id="ARBA00022842"/>
    </source>
</evidence>
<dbReference type="PANTHER" id="PTHR43322:SF5">
    <property type="entry name" value="1-DEOXY-D-XYLULOSE-5-PHOSPHATE SYNTHASE, CHLOROPLASTIC"/>
    <property type="match status" value="1"/>
</dbReference>
<dbReference type="Pfam" id="PF13292">
    <property type="entry name" value="DXP_synthase_N"/>
    <property type="match status" value="1"/>
</dbReference>
<evidence type="ECO:0000256" key="4">
    <source>
        <dbReference type="ARBA" id="ARBA00022679"/>
    </source>
</evidence>
<organism evidence="9">
    <name type="scientific">marine metagenome</name>
    <dbReference type="NCBI Taxonomy" id="408172"/>
    <lineage>
        <taxon>unclassified sequences</taxon>
        <taxon>metagenomes</taxon>
        <taxon>ecological metagenomes</taxon>
    </lineage>
</organism>